<name>A0A7M2XIC2_9NOCA</name>
<evidence type="ECO:0000313" key="2">
    <source>
        <dbReference type="Proteomes" id="UP000593818"/>
    </source>
</evidence>
<proteinExistence type="predicted"/>
<dbReference type="InterPro" id="IPR049975">
    <property type="entry name" value="SAV_915-like_dom"/>
</dbReference>
<sequence length="105" mass="11561">MSQEQVADALPTVLPPYLYLPCAEAVSDPADANVDYRYLSDGRIALLAYTALDRLHSCCGAGQPWLVLPTHVLPRLREAQPWDSLLLDVPIPEAERRHPASGDAR</sequence>
<protein>
    <recommendedName>
        <fullName evidence="3">SseB protein N-terminal domain-containing protein</fullName>
    </recommendedName>
</protein>
<dbReference type="RefSeq" id="WP_138843844.1">
    <property type="nucleotide sequence ID" value="NZ_CP040719.1"/>
</dbReference>
<dbReference type="EMBL" id="CP063450">
    <property type="protein sequence ID" value="QOV97498.1"/>
    <property type="molecule type" value="Genomic_DNA"/>
</dbReference>
<dbReference type="AlphaFoldDB" id="A0A7M2XIC2"/>
<dbReference type="Proteomes" id="UP000593818">
    <property type="component" value="Chromosome"/>
</dbReference>
<evidence type="ECO:0008006" key="3">
    <source>
        <dbReference type="Google" id="ProtNLM"/>
    </source>
</evidence>
<gene>
    <name evidence="1" type="ORF">INP59_16335</name>
</gene>
<organism evidence="1 2">
    <name type="scientific">Rhodococcus pyridinivorans</name>
    <dbReference type="NCBI Taxonomy" id="103816"/>
    <lineage>
        <taxon>Bacteria</taxon>
        <taxon>Bacillati</taxon>
        <taxon>Actinomycetota</taxon>
        <taxon>Actinomycetes</taxon>
        <taxon>Mycobacteriales</taxon>
        <taxon>Nocardiaceae</taxon>
        <taxon>Rhodococcus</taxon>
    </lineage>
</organism>
<dbReference type="NCBIfam" id="NF042914">
    <property type="entry name" value="SAV915_dom"/>
    <property type="match status" value="1"/>
</dbReference>
<evidence type="ECO:0000313" key="1">
    <source>
        <dbReference type="EMBL" id="QOV97498.1"/>
    </source>
</evidence>
<reference evidence="1 2" key="1">
    <citation type="submission" date="2020-10" db="EMBL/GenBank/DDBJ databases">
        <title>Whole genome sequence of oil-degrading bacteria Rhodococcus pyridinivorans strain 5Ap.</title>
        <authorList>
            <person name="Akhremchuk A.E."/>
            <person name="Valentovich L.N."/>
            <person name="Charniauskaya M.I."/>
            <person name="Bukliarevich H.A."/>
            <person name="Titok M.A."/>
        </authorList>
    </citation>
    <scope>NUCLEOTIDE SEQUENCE [LARGE SCALE GENOMIC DNA]</scope>
    <source>
        <strain evidence="1 2">5Ap</strain>
    </source>
</reference>
<accession>A0A7M2XIC2</accession>
<keyword evidence="2" id="KW-1185">Reference proteome</keyword>